<dbReference type="InterPro" id="IPR013088">
    <property type="entry name" value="Znf_NHR/GATA"/>
</dbReference>
<dbReference type="Pfam" id="PF00320">
    <property type="entry name" value="GATA"/>
    <property type="match status" value="1"/>
</dbReference>
<evidence type="ECO:0000256" key="4">
    <source>
        <dbReference type="ARBA" id="ARBA00022833"/>
    </source>
</evidence>
<dbReference type="PRINTS" id="PR00619">
    <property type="entry name" value="GATAZNFINGER"/>
</dbReference>
<dbReference type="EMBL" id="VXIS01000105">
    <property type="protein sequence ID" value="KAA8904666.1"/>
    <property type="molecule type" value="Genomic_DNA"/>
</dbReference>
<evidence type="ECO:0000256" key="9">
    <source>
        <dbReference type="SAM" id="MobiDB-lite"/>
    </source>
</evidence>
<dbReference type="SMART" id="SM00401">
    <property type="entry name" value="ZnF_GATA"/>
    <property type="match status" value="2"/>
</dbReference>
<evidence type="ECO:0000256" key="5">
    <source>
        <dbReference type="ARBA" id="ARBA00023015"/>
    </source>
</evidence>
<accession>A0A5J5EVL4</accession>
<evidence type="ECO:0000313" key="12">
    <source>
        <dbReference type="Proteomes" id="UP000326924"/>
    </source>
</evidence>
<comment type="subcellular location">
    <subcellularLocation>
        <location evidence="1">Nucleus</location>
    </subcellularLocation>
</comment>
<dbReference type="GO" id="GO:0045944">
    <property type="term" value="P:positive regulation of transcription by RNA polymerase II"/>
    <property type="evidence" value="ECO:0007669"/>
    <property type="project" value="TreeGrafter"/>
</dbReference>
<dbReference type="GO" id="GO:0008270">
    <property type="term" value="F:zinc ion binding"/>
    <property type="evidence" value="ECO:0007669"/>
    <property type="project" value="UniProtKB-KW"/>
</dbReference>
<reference evidence="11 12" key="1">
    <citation type="submission" date="2019-09" db="EMBL/GenBank/DDBJ databases">
        <title>Draft genome of the ectomycorrhizal ascomycete Sphaerosporella brunnea.</title>
        <authorList>
            <consortium name="DOE Joint Genome Institute"/>
            <person name="Benucci G.M."/>
            <person name="Marozzi G."/>
            <person name="Antonielli L."/>
            <person name="Sanchez S."/>
            <person name="Marco P."/>
            <person name="Wang X."/>
            <person name="Falini L.B."/>
            <person name="Barry K."/>
            <person name="Haridas S."/>
            <person name="Lipzen A."/>
            <person name="Labutti K."/>
            <person name="Grigoriev I.V."/>
            <person name="Murat C."/>
            <person name="Martin F."/>
            <person name="Albertini E."/>
            <person name="Donnini D."/>
            <person name="Bonito G."/>
        </authorList>
    </citation>
    <scope>NUCLEOTIDE SEQUENCE [LARGE SCALE GENOMIC DNA]</scope>
    <source>
        <strain evidence="11 12">Sb_GMNB300</strain>
    </source>
</reference>
<dbReference type="GO" id="GO:0000978">
    <property type="term" value="F:RNA polymerase II cis-regulatory region sequence-specific DNA binding"/>
    <property type="evidence" value="ECO:0007669"/>
    <property type="project" value="TreeGrafter"/>
</dbReference>
<protein>
    <recommendedName>
        <fullName evidence="10">GATA-type domain-containing protein</fullName>
    </recommendedName>
</protein>
<evidence type="ECO:0000256" key="8">
    <source>
        <dbReference type="PROSITE-ProRule" id="PRU00094"/>
    </source>
</evidence>
<dbReference type="OrthoDB" id="515401at2759"/>
<dbReference type="CDD" id="cd00202">
    <property type="entry name" value="ZnF_GATA"/>
    <property type="match status" value="2"/>
</dbReference>
<gene>
    <name evidence="11" type="ORF">FN846DRAFT_24420</name>
</gene>
<name>A0A5J5EVL4_9PEZI</name>
<feature type="region of interest" description="Disordered" evidence="9">
    <location>
        <begin position="122"/>
        <end position="174"/>
    </location>
</feature>
<proteinExistence type="predicted"/>
<dbReference type="GO" id="GO:0000981">
    <property type="term" value="F:DNA-binding transcription factor activity, RNA polymerase II-specific"/>
    <property type="evidence" value="ECO:0007669"/>
    <property type="project" value="TreeGrafter"/>
</dbReference>
<feature type="region of interest" description="Disordered" evidence="9">
    <location>
        <begin position="1"/>
        <end position="22"/>
    </location>
</feature>
<evidence type="ECO:0000256" key="3">
    <source>
        <dbReference type="ARBA" id="ARBA00022771"/>
    </source>
</evidence>
<evidence type="ECO:0000256" key="2">
    <source>
        <dbReference type="ARBA" id="ARBA00022723"/>
    </source>
</evidence>
<keyword evidence="12" id="KW-1185">Reference proteome</keyword>
<dbReference type="InterPro" id="IPR039355">
    <property type="entry name" value="Transcription_factor_GATA"/>
</dbReference>
<dbReference type="Proteomes" id="UP000326924">
    <property type="component" value="Unassembled WGS sequence"/>
</dbReference>
<evidence type="ECO:0000259" key="10">
    <source>
        <dbReference type="PROSITE" id="PS50114"/>
    </source>
</evidence>
<feature type="compositionally biased region" description="Low complexity" evidence="9">
    <location>
        <begin position="1"/>
        <end position="12"/>
    </location>
</feature>
<dbReference type="GO" id="GO:0005634">
    <property type="term" value="C:nucleus"/>
    <property type="evidence" value="ECO:0007669"/>
    <property type="project" value="UniProtKB-SubCell"/>
</dbReference>
<comment type="caution">
    <text evidence="11">The sequence shown here is derived from an EMBL/GenBank/DDBJ whole genome shotgun (WGS) entry which is preliminary data.</text>
</comment>
<dbReference type="AlphaFoldDB" id="A0A5J5EVL4"/>
<dbReference type="FunFam" id="3.30.50.10:FF:000039">
    <property type="entry name" value="Siderophore transcription factor SreA"/>
    <property type="match status" value="1"/>
</dbReference>
<evidence type="ECO:0000256" key="7">
    <source>
        <dbReference type="ARBA" id="ARBA00023242"/>
    </source>
</evidence>
<evidence type="ECO:0000256" key="6">
    <source>
        <dbReference type="ARBA" id="ARBA00023163"/>
    </source>
</evidence>
<dbReference type="PANTHER" id="PTHR10071">
    <property type="entry name" value="TRANSCRIPTION FACTOR GATA FAMILY MEMBER"/>
    <property type="match status" value="1"/>
</dbReference>
<keyword evidence="5" id="KW-0805">Transcription regulation</keyword>
<feature type="domain" description="GATA-type" evidence="10">
    <location>
        <begin position="180"/>
        <end position="218"/>
    </location>
</feature>
<feature type="compositionally biased region" description="Low complexity" evidence="9">
    <location>
        <begin position="158"/>
        <end position="172"/>
    </location>
</feature>
<dbReference type="SUPFAM" id="SSF57716">
    <property type="entry name" value="Glucocorticoid receptor-like (DNA-binding domain)"/>
    <property type="match status" value="2"/>
</dbReference>
<evidence type="ECO:0000313" key="11">
    <source>
        <dbReference type="EMBL" id="KAA8904666.1"/>
    </source>
</evidence>
<keyword evidence="7" id="KW-0539">Nucleus</keyword>
<dbReference type="Gene3D" id="3.30.50.10">
    <property type="entry name" value="Erythroid Transcription Factor GATA-1, subunit A"/>
    <property type="match status" value="2"/>
</dbReference>
<dbReference type="InParanoid" id="A0A5J5EVL4"/>
<keyword evidence="3 8" id="KW-0863">Zinc-finger</keyword>
<sequence length="413" mass="43810">MPSPQVQQQPGTPSGGGQVCSNCGTTRTPLWRRAPDGKTICNACGLYQKNRNQSRPTNLKRPPHTSTIAAIQGSNGATYVAADQVSSGTCPGGGSCNGTGGAEGCNGCPAYNNRVAKAAQLTIPPSGAGSPAESAVPTDPALTGAGAVALSPSPQPQPQQQQQQQSGRSGSPTTTVVVACQNCGTTITPLWRRDEGLYHKLHGVHRPETMKKTVIKRRKRVVAPANGNFSPRPASAQQVVQVQQNVQQHHPSGSADTEMSGMQIPAPVQAQRNHLLVDFTTPRPPTQEAAPVASMQSNGQAVVRPLPAQRKRSISQTMDAESPDGRTNQSIHSILNPNAVPIEPSLLNIGAEVPSERKRAHMVERKTQIEREIQRLQEELEKTNAKLQQFDEANAAPKETVTAPPPTTTVSQN</sequence>
<dbReference type="PROSITE" id="PS00344">
    <property type="entry name" value="GATA_ZN_FINGER_1"/>
    <property type="match status" value="1"/>
</dbReference>
<feature type="domain" description="GATA-type" evidence="10">
    <location>
        <begin position="14"/>
        <end position="61"/>
    </location>
</feature>
<organism evidence="11 12">
    <name type="scientific">Sphaerosporella brunnea</name>
    <dbReference type="NCBI Taxonomy" id="1250544"/>
    <lineage>
        <taxon>Eukaryota</taxon>
        <taxon>Fungi</taxon>
        <taxon>Dikarya</taxon>
        <taxon>Ascomycota</taxon>
        <taxon>Pezizomycotina</taxon>
        <taxon>Pezizomycetes</taxon>
        <taxon>Pezizales</taxon>
        <taxon>Pyronemataceae</taxon>
        <taxon>Sphaerosporella</taxon>
    </lineage>
</organism>
<evidence type="ECO:0000256" key="1">
    <source>
        <dbReference type="ARBA" id="ARBA00004123"/>
    </source>
</evidence>
<keyword evidence="6" id="KW-0804">Transcription</keyword>
<dbReference type="PROSITE" id="PS50114">
    <property type="entry name" value="GATA_ZN_FINGER_2"/>
    <property type="match status" value="2"/>
</dbReference>
<feature type="region of interest" description="Disordered" evidence="9">
    <location>
        <begin position="386"/>
        <end position="413"/>
    </location>
</feature>
<dbReference type="PANTHER" id="PTHR10071:SF335">
    <property type="entry name" value="IRON-SENSING TRANSCRIPTIONAL REPRESSOR-RELATED"/>
    <property type="match status" value="1"/>
</dbReference>
<dbReference type="InterPro" id="IPR000679">
    <property type="entry name" value="Znf_GATA"/>
</dbReference>
<keyword evidence="2" id="KW-0479">Metal-binding</keyword>
<keyword evidence="4" id="KW-0862">Zinc</keyword>
<dbReference type="GO" id="GO:0000122">
    <property type="term" value="P:negative regulation of transcription by RNA polymerase II"/>
    <property type="evidence" value="ECO:0007669"/>
    <property type="project" value="TreeGrafter"/>
</dbReference>